<evidence type="ECO:0000313" key="1">
    <source>
        <dbReference type="EMBL" id="PQJ74940.1"/>
    </source>
</evidence>
<gene>
    <name evidence="1" type="ORF">BTO13_06635</name>
</gene>
<comment type="caution">
    <text evidence="1">The sequence shown here is derived from an EMBL/GenBank/DDBJ whole genome shotgun (WGS) entry which is preliminary data.</text>
</comment>
<protein>
    <recommendedName>
        <fullName evidence="3">Outer membrane protein beta-barrel domain-containing protein</fullName>
    </recommendedName>
</protein>
<evidence type="ECO:0008006" key="3">
    <source>
        <dbReference type="Google" id="ProtNLM"/>
    </source>
</evidence>
<dbReference type="AlphaFoldDB" id="A0A2S7WBC5"/>
<keyword evidence="2" id="KW-1185">Reference proteome</keyword>
<evidence type="ECO:0000313" key="2">
    <source>
        <dbReference type="Proteomes" id="UP000237608"/>
    </source>
</evidence>
<reference evidence="1 2" key="1">
    <citation type="submission" date="2016-12" db="EMBL/GenBank/DDBJ databases">
        <title>Trade-off between light-utilization and light-protection in marine flavobacteria.</title>
        <authorList>
            <person name="Kumagai Y."/>
            <person name="Yoshizawa S."/>
            <person name="Kogure K."/>
            <person name="Iwasaki W."/>
        </authorList>
    </citation>
    <scope>NUCLEOTIDE SEQUENCE [LARGE SCALE GENOMIC DNA]</scope>
    <source>
        <strain evidence="1 2">KCTC 22729</strain>
    </source>
</reference>
<sequence length="195" mass="22416">MTIWSQISIQDALRTGAEISKNDKKFNELPAELIQTFSFGISLPDDISYHFKNGGGETLKSRLSFELFYTINYPIFKKVTFGLITGFQHQSQGSITAYKLGGLVRYYFKNYDSTNFYIMTARGFGLDSKVENSSGYGNIRFGLEFPIEKYDDYNVIFKIFWDNDSYKLKKPLISNENPRDIIYHSGYGLGIGIRF</sequence>
<accession>A0A2S7WBC5</accession>
<organism evidence="1 2">
    <name type="scientific">Polaribacter gangjinensis</name>
    <dbReference type="NCBI Taxonomy" id="574710"/>
    <lineage>
        <taxon>Bacteria</taxon>
        <taxon>Pseudomonadati</taxon>
        <taxon>Bacteroidota</taxon>
        <taxon>Flavobacteriia</taxon>
        <taxon>Flavobacteriales</taxon>
        <taxon>Flavobacteriaceae</taxon>
    </lineage>
</organism>
<dbReference type="Proteomes" id="UP000237608">
    <property type="component" value="Unassembled WGS sequence"/>
</dbReference>
<proteinExistence type="predicted"/>
<dbReference type="EMBL" id="MSCL01000001">
    <property type="protein sequence ID" value="PQJ74940.1"/>
    <property type="molecule type" value="Genomic_DNA"/>
</dbReference>
<name>A0A2S7WBC5_9FLAO</name>